<evidence type="ECO:0000313" key="5">
    <source>
        <dbReference type="Proteomes" id="UP000567795"/>
    </source>
</evidence>
<evidence type="ECO:0000256" key="3">
    <source>
        <dbReference type="HAMAP-Rule" id="MF_01483"/>
    </source>
</evidence>
<feature type="binding site" evidence="3">
    <location>
        <position position="56"/>
    </location>
    <ligand>
        <name>Zn(2+)</name>
        <dbReference type="ChEBI" id="CHEBI:29105"/>
    </ligand>
</feature>
<dbReference type="GO" id="GO:0001000">
    <property type="term" value="F:bacterial-type RNA polymerase core enzyme binding"/>
    <property type="evidence" value="ECO:0007669"/>
    <property type="project" value="UniProtKB-UniRule"/>
</dbReference>
<evidence type="ECO:0000256" key="2">
    <source>
        <dbReference type="ARBA" id="ARBA00023163"/>
    </source>
</evidence>
<dbReference type="Gene3D" id="2.20.28.270">
    <property type="entry name" value="RNA polymerase-binding protein A"/>
    <property type="match status" value="1"/>
</dbReference>
<accession>A0A852ZSN4</accession>
<gene>
    <name evidence="3" type="primary">rbpA</name>
    <name evidence="4" type="ORF">FHU37_001213</name>
</gene>
<keyword evidence="2 3" id="KW-0804">Transcription</keyword>
<evidence type="ECO:0000256" key="1">
    <source>
        <dbReference type="ARBA" id="ARBA00023015"/>
    </source>
</evidence>
<comment type="caution">
    <text evidence="4">The sequence shown here is derived from an EMBL/GenBank/DDBJ whole genome shotgun (WGS) entry which is preliminary data.</text>
</comment>
<dbReference type="Pfam" id="PF13397">
    <property type="entry name" value="RbpA"/>
    <property type="match status" value="1"/>
</dbReference>
<dbReference type="RefSeq" id="WP_179813189.1">
    <property type="nucleotide sequence ID" value="NZ_JACBZD010000001.1"/>
</dbReference>
<keyword evidence="3" id="KW-0479">Metal-binding</keyword>
<keyword evidence="1 3" id="KW-0805">Transcription regulation</keyword>
<dbReference type="FunFam" id="2.20.28.270:FF:000001">
    <property type="entry name" value="RNA polymerase-binding protein RbpA"/>
    <property type="match status" value="1"/>
</dbReference>
<dbReference type="GO" id="GO:0045893">
    <property type="term" value="P:positive regulation of DNA-templated transcription"/>
    <property type="evidence" value="ECO:0007669"/>
    <property type="project" value="UniProtKB-UniRule"/>
</dbReference>
<dbReference type="Proteomes" id="UP000567795">
    <property type="component" value="Unassembled WGS sequence"/>
</dbReference>
<dbReference type="InterPro" id="IPR025182">
    <property type="entry name" value="RNApol-bd_RbpA"/>
</dbReference>
<keyword evidence="3" id="KW-0862">Zinc</keyword>
<comment type="similarity">
    <text evidence="3">Belongs to the RNA polymerase-binding protein RbpA family.</text>
</comment>
<name>A0A852ZSN4_9ACTN</name>
<proteinExistence type="inferred from homology"/>
<organism evidence="4 5">
    <name type="scientific">Allostreptomyces psammosilenae</name>
    <dbReference type="NCBI Taxonomy" id="1892865"/>
    <lineage>
        <taxon>Bacteria</taxon>
        <taxon>Bacillati</taxon>
        <taxon>Actinomycetota</taxon>
        <taxon>Actinomycetes</taxon>
        <taxon>Kitasatosporales</taxon>
        <taxon>Streptomycetaceae</taxon>
        <taxon>Allostreptomyces</taxon>
    </lineage>
</organism>
<comment type="subunit">
    <text evidence="3">Forms a complex with the RNAP catalytic core and with free principal sigma factors.</text>
</comment>
<feature type="binding site" evidence="3">
    <location>
        <position position="34"/>
    </location>
    <ligand>
        <name>Zn(2+)</name>
        <dbReference type="ChEBI" id="CHEBI:29105"/>
    </ligand>
</feature>
<sequence length="125" mass="14115">MSERALRGTRLGATSYETDRGIDLAPRQTVEYACTNGHRFEVPFSVEAEVPPQWECRTCGAEALLVDGEGPEEKKIKPARTHWDMLMERRTREELEEVLAERLAILRSGGINLAVHHRSANRKSA</sequence>
<evidence type="ECO:0000313" key="4">
    <source>
        <dbReference type="EMBL" id="NYI04270.1"/>
    </source>
</evidence>
<feature type="binding site" evidence="3">
    <location>
        <position position="38"/>
    </location>
    <ligand>
        <name>Zn(2+)</name>
        <dbReference type="ChEBI" id="CHEBI:29105"/>
    </ligand>
</feature>
<dbReference type="HAMAP" id="MF_01483">
    <property type="entry name" value="RbpA"/>
    <property type="match status" value="1"/>
</dbReference>
<comment type="function">
    <text evidence="3">Binds to RNA polymerase (RNAP), stimulating transcription from principal, but not alternative sigma factor promoters.</text>
</comment>
<dbReference type="GO" id="GO:0008270">
    <property type="term" value="F:zinc ion binding"/>
    <property type="evidence" value="ECO:0007669"/>
    <property type="project" value="UniProtKB-UniRule"/>
</dbReference>
<dbReference type="InterPro" id="IPR038638">
    <property type="entry name" value="RbpA_sf"/>
</dbReference>
<dbReference type="EMBL" id="JACBZD010000001">
    <property type="protein sequence ID" value="NYI04270.1"/>
    <property type="molecule type" value="Genomic_DNA"/>
</dbReference>
<comment type="cofactor">
    <cofactor evidence="3">
        <name>Zn(2+)</name>
        <dbReference type="ChEBI" id="CHEBI:29105"/>
    </cofactor>
    <text evidence="3">Bind 1 Zn(2+) per subunit.</text>
</comment>
<protein>
    <recommendedName>
        <fullName evidence="3">RNA polymerase-binding protein RbpA</fullName>
    </recommendedName>
</protein>
<keyword evidence="5" id="KW-1185">Reference proteome</keyword>
<feature type="binding site" evidence="3">
    <location>
        <position position="59"/>
    </location>
    <ligand>
        <name>Zn(2+)</name>
        <dbReference type="ChEBI" id="CHEBI:29105"/>
    </ligand>
</feature>
<dbReference type="AlphaFoldDB" id="A0A852ZSN4"/>
<reference evidence="4 5" key="1">
    <citation type="submission" date="2020-07" db="EMBL/GenBank/DDBJ databases">
        <title>Sequencing the genomes of 1000 actinobacteria strains.</title>
        <authorList>
            <person name="Klenk H.-P."/>
        </authorList>
    </citation>
    <scope>NUCLEOTIDE SEQUENCE [LARGE SCALE GENOMIC DNA]</scope>
    <source>
        <strain evidence="4 5">DSM 42178</strain>
    </source>
</reference>